<dbReference type="InterPro" id="IPR001701">
    <property type="entry name" value="Glyco_hydro_9"/>
</dbReference>
<dbReference type="InterPro" id="IPR036966">
    <property type="entry name" value="CBM3_sf"/>
</dbReference>
<evidence type="ECO:0000256" key="3">
    <source>
        <dbReference type="ARBA" id="ARBA00023277"/>
    </source>
</evidence>
<feature type="region of interest" description="Disordered" evidence="9">
    <location>
        <begin position="666"/>
        <end position="746"/>
    </location>
</feature>
<feature type="chain" id="PRO_5039744228" description="Endoglucanase" evidence="8">
    <location>
        <begin position="23"/>
        <end position="828"/>
    </location>
</feature>
<feature type="signal peptide" evidence="8">
    <location>
        <begin position="1"/>
        <end position="22"/>
    </location>
</feature>
<dbReference type="Pfam" id="PF00942">
    <property type="entry name" value="CBM_3"/>
    <property type="match status" value="1"/>
</dbReference>
<feature type="active site" evidence="7">
    <location>
        <position position="448"/>
    </location>
</feature>
<dbReference type="PROSITE" id="PS00698">
    <property type="entry name" value="GH9_3"/>
    <property type="match status" value="1"/>
</dbReference>
<comment type="similarity">
    <text evidence="6 8">Belongs to the glycosyl hydrolase 9 (cellulase E) family.</text>
</comment>
<reference evidence="13" key="1">
    <citation type="submission" date="2016-11" db="EMBL/GenBank/DDBJ databases">
        <authorList>
            <person name="Varghese N."/>
            <person name="Submissions S."/>
        </authorList>
    </citation>
    <scope>NUCLEOTIDE SEQUENCE [LARGE SCALE GENOMIC DNA]</scope>
    <source>
        <strain evidence="13">YL228</strain>
    </source>
</reference>
<dbReference type="InterPro" id="IPR018221">
    <property type="entry name" value="Glyco_hydro_9_His_AS"/>
</dbReference>
<dbReference type="InterPro" id="IPR036439">
    <property type="entry name" value="Dockerin_dom_sf"/>
</dbReference>
<keyword evidence="3 6" id="KW-0119">Carbohydrate metabolism</keyword>
<dbReference type="SUPFAM" id="SSF49384">
    <property type="entry name" value="Carbohydrate-binding domain"/>
    <property type="match status" value="1"/>
</dbReference>
<keyword evidence="1 8" id="KW-0732">Signal</keyword>
<comment type="catalytic activity">
    <reaction evidence="8">
        <text>Endohydrolysis of (1-&gt;4)-beta-D-glucosidic linkages in cellulose, lichenin and cereal beta-D-glucans.</text>
        <dbReference type="EC" id="3.2.1.4"/>
    </reaction>
</comment>
<dbReference type="GO" id="GO:0008810">
    <property type="term" value="F:cellulase activity"/>
    <property type="evidence" value="ECO:0007669"/>
    <property type="project" value="UniProtKB-EC"/>
</dbReference>
<dbReference type="SMART" id="SM01067">
    <property type="entry name" value="CBM_3"/>
    <property type="match status" value="1"/>
</dbReference>
<sequence>MLKKLTGGILSAVLLASTSVSALPAGVMTTVNAADSKFNYADALDKSLFFYEAQQAGPLPEWNRVEWKADSAMSDPVLGGWYDAGDHVKFNLPMSYSASMLAWGLYQYPDGLEKTGLKQTYENNLMFALDYLAECDKGTEIVYQVGIGKHDHTWWGPVELLEYGMEDNGHSVAEARASLTASKGCSAVFGEMAAALAAGAAALDGDIDASKKADYIKHAENIYKIAKTSPSDDVYNKSDAQGFYQSSHFYDELFYAANWLYIATKDESYLADAKGYIPNLGKMLGEGDTLAYGWSHCWDDNMQGAMLLYAINTNDSSAIAHVKKHCDRWVNGVEAKKIDGGLRWLSNWGCLRYANTAAFISTVASDTILKSEADKYTDFAETQVNYALGDNPLKQSYVVGFGDKYPQNPHHRTAHGSWKNDLKIPDKTRHILYGALVGGPNEDGSYHDDRQDFINNEVATDYNAGFTAMLCKMVDKYGGTKDPSFPQKEVHDGPEFYVEVLSKGAESSGQTISFKVTNHSAWPARVQDNISFRYYMDLSEVKAQGKNPEDLVIRCDRDQSAMYSGKGYKTAEISKPIQYSGDIYYIEVNLPDGRVVLPISEGQQQCEILLALVMPDYGSGWDSSNDWSAKDLGKTAKGADGSAVGVITPYVPVYVNGKLYYGEEPDGTKADGLGGTGSDTPKVTTTTAPQPNKTTTTTTSTTTTTTTGSTTTTTVTDQRTTVTTTSNTTTTTDSKPNSGGKNEPVDSVVYGDANCDGTVDMSDVVLIMQSLANPNKYGINGTDKNHLTEDGYTNADVDKNVRGITSNDALFIQEFLLNKRTSLFPNTK</sequence>
<gene>
    <name evidence="12" type="ORF">SAMN02910280_1730</name>
</gene>
<evidence type="ECO:0000259" key="11">
    <source>
        <dbReference type="PROSITE" id="PS51766"/>
    </source>
</evidence>
<dbReference type="EC" id="3.2.1.4" evidence="8"/>
<dbReference type="Gene3D" id="1.50.10.10">
    <property type="match status" value="1"/>
</dbReference>
<feature type="domain" description="Dockerin" evidence="11">
    <location>
        <begin position="746"/>
        <end position="826"/>
    </location>
</feature>
<evidence type="ECO:0000256" key="7">
    <source>
        <dbReference type="PROSITE-ProRule" id="PRU10060"/>
    </source>
</evidence>
<dbReference type="GO" id="GO:0030248">
    <property type="term" value="F:cellulose binding"/>
    <property type="evidence" value="ECO:0007669"/>
    <property type="project" value="InterPro"/>
</dbReference>
<dbReference type="GO" id="GO:0030245">
    <property type="term" value="P:cellulose catabolic process"/>
    <property type="evidence" value="ECO:0007669"/>
    <property type="project" value="UniProtKB-KW"/>
</dbReference>
<dbReference type="PANTHER" id="PTHR22298">
    <property type="entry name" value="ENDO-1,4-BETA-GLUCANASE"/>
    <property type="match status" value="1"/>
</dbReference>
<dbReference type="InterPro" id="IPR008928">
    <property type="entry name" value="6-hairpin_glycosidase_sf"/>
</dbReference>
<dbReference type="Gene3D" id="1.10.1330.10">
    <property type="entry name" value="Dockerin domain"/>
    <property type="match status" value="1"/>
</dbReference>
<dbReference type="InterPro" id="IPR016134">
    <property type="entry name" value="Dockerin_dom"/>
</dbReference>
<evidence type="ECO:0000256" key="2">
    <source>
        <dbReference type="ARBA" id="ARBA00022801"/>
    </source>
</evidence>
<evidence type="ECO:0000313" key="12">
    <source>
        <dbReference type="EMBL" id="SFW30519.1"/>
    </source>
</evidence>
<dbReference type="SUPFAM" id="SSF48208">
    <property type="entry name" value="Six-hairpin glycosidases"/>
    <property type="match status" value="1"/>
</dbReference>
<keyword evidence="4 6" id="KW-0326">Glycosidase</keyword>
<name>A0A1K1N598_RUMFL</name>
<dbReference type="InterPro" id="IPR033126">
    <property type="entry name" value="Glyco_hydro_9_Asp/Glu_AS"/>
</dbReference>
<dbReference type="PROSITE" id="PS51766">
    <property type="entry name" value="DOCKERIN"/>
    <property type="match status" value="1"/>
</dbReference>
<dbReference type="InterPro" id="IPR001956">
    <property type="entry name" value="CBM3"/>
</dbReference>
<protein>
    <recommendedName>
        <fullName evidence="8">Endoglucanase</fullName>
        <ecNumber evidence="8">3.2.1.4</ecNumber>
    </recommendedName>
</protein>
<dbReference type="Pfam" id="PF00759">
    <property type="entry name" value="Glyco_hydro_9"/>
    <property type="match status" value="1"/>
</dbReference>
<dbReference type="PROSITE" id="PS00592">
    <property type="entry name" value="GH9_2"/>
    <property type="match status" value="1"/>
</dbReference>
<dbReference type="RefSeq" id="WP_072300000.1">
    <property type="nucleotide sequence ID" value="NZ_FPIP01000003.1"/>
</dbReference>
<keyword evidence="5 6" id="KW-0624">Polysaccharide degradation</keyword>
<evidence type="ECO:0000313" key="13">
    <source>
        <dbReference type="Proteomes" id="UP000183461"/>
    </source>
</evidence>
<evidence type="ECO:0000256" key="9">
    <source>
        <dbReference type="SAM" id="MobiDB-lite"/>
    </source>
</evidence>
<evidence type="ECO:0000256" key="6">
    <source>
        <dbReference type="PROSITE-ProRule" id="PRU10059"/>
    </source>
</evidence>
<dbReference type="Gene3D" id="2.60.40.710">
    <property type="entry name" value="Endoglucanase-like"/>
    <property type="match status" value="1"/>
</dbReference>
<feature type="active site" evidence="7">
    <location>
        <position position="457"/>
    </location>
</feature>
<feature type="compositionally biased region" description="Low complexity" evidence="9">
    <location>
        <begin position="684"/>
        <end position="735"/>
    </location>
</feature>
<keyword evidence="8" id="KW-0136">Cellulose degradation</keyword>
<dbReference type="SUPFAM" id="SSF63446">
    <property type="entry name" value="Type I dockerin domain"/>
    <property type="match status" value="1"/>
</dbReference>
<proteinExistence type="inferred from homology"/>
<accession>A0A1K1N598</accession>
<dbReference type="InterPro" id="IPR008965">
    <property type="entry name" value="CBM2/CBM3_carb-bd_dom_sf"/>
</dbReference>
<organism evidence="12 13">
    <name type="scientific">Ruminococcus flavefaciens</name>
    <dbReference type="NCBI Taxonomy" id="1265"/>
    <lineage>
        <taxon>Bacteria</taxon>
        <taxon>Bacillati</taxon>
        <taxon>Bacillota</taxon>
        <taxon>Clostridia</taxon>
        <taxon>Eubacteriales</taxon>
        <taxon>Oscillospiraceae</taxon>
        <taxon>Ruminococcus</taxon>
    </lineage>
</organism>
<dbReference type="InterPro" id="IPR018247">
    <property type="entry name" value="EF_Hand_1_Ca_BS"/>
</dbReference>
<dbReference type="Proteomes" id="UP000183461">
    <property type="component" value="Unassembled WGS sequence"/>
</dbReference>
<evidence type="ECO:0000259" key="10">
    <source>
        <dbReference type="PROSITE" id="PS51172"/>
    </source>
</evidence>
<evidence type="ECO:0000256" key="4">
    <source>
        <dbReference type="ARBA" id="ARBA00023295"/>
    </source>
</evidence>
<dbReference type="EMBL" id="FPIP01000003">
    <property type="protein sequence ID" value="SFW30519.1"/>
    <property type="molecule type" value="Genomic_DNA"/>
</dbReference>
<keyword evidence="2 6" id="KW-0378">Hydrolase</keyword>
<feature type="active site" evidence="6">
    <location>
        <position position="410"/>
    </location>
</feature>
<dbReference type="PROSITE" id="PS00018">
    <property type="entry name" value="EF_HAND_1"/>
    <property type="match status" value="1"/>
</dbReference>
<evidence type="ECO:0000256" key="1">
    <source>
        <dbReference type="ARBA" id="ARBA00022729"/>
    </source>
</evidence>
<dbReference type="AlphaFoldDB" id="A0A1K1N598"/>
<evidence type="ECO:0000256" key="5">
    <source>
        <dbReference type="ARBA" id="ARBA00023326"/>
    </source>
</evidence>
<evidence type="ECO:0000256" key="8">
    <source>
        <dbReference type="RuleBase" id="RU361166"/>
    </source>
</evidence>
<dbReference type="CDD" id="cd14256">
    <property type="entry name" value="Dockerin_I"/>
    <property type="match status" value="1"/>
</dbReference>
<dbReference type="InterPro" id="IPR012341">
    <property type="entry name" value="6hp_glycosidase-like_sf"/>
</dbReference>
<feature type="domain" description="CBM3" evidence="10">
    <location>
        <begin position="491"/>
        <end position="666"/>
    </location>
</feature>
<dbReference type="PROSITE" id="PS51172">
    <property type="entry name" value="CBM3"/>
    <property type="match status" value="1"/>
</dbReference>